<accession>A0ABR5CBD4</accession>
<dbReference type="Proteomes" id="UP000032503">
    <property type="component" value="Unassembled WGS sequence"/>
</dbReference>
<name>A0ABR5CBD4_9MICO</name>
<reference evidence="8 9" key="1">
    <citation type="journal article" date="2001" name="Int. J. Syst. Evol. Microbiol.">
        <title>Agreia bicolorata gen. nov., sp. nov., to accommodate actinobacteria isolated from narrow reed grass infected by the nematode Heteroanguina graminophila.</title>
        <authorList>
            <person name="Evtushenko L.I."/>
            <person name="Dorofeeva L.V."/>
            <person name="Dobrovolskaya T.G."/>
            <person name="Streshinskaya G.M."/>
            <person name="Subbotin S.A."/>
            <person name="Tiedje J.M."/>
        </authorList>
    </citation>
    <scope>NUCLEOTIDE SEQUENCE [LARGE SCALE GENOMIC DNA]</scope>
    <source>
        <strain evidence="8 9">VKM Ac-1804</strain>
    </source>
</reference>
<dbReference type="InterPro" id="IPR013783">
    <property type="entry name" value="Ig-like_fold"/>
</dbReference>
<dbReference type="Pfam" id="PF13620">
    <property type="entry name" value="CarboxypepD_reg"/>
    <property type="match status" value="1"/>
</dbReference>
<evidence type="ECO:0000256" key="6">
    <source>
        <dbReference type="SAM" id="Phobius"/>
    </source>
</evidence>
<evidence type="ECO:0000256" key="7">
    <source>
        <dbReference type="SAM" id="SignalP"/>
    </source>
</evidence>
<dbReference type="Gene3D" id="2.60.40.1120">
    <property type="entry name" value="Carboxypeptidase-like, regulatory domain"/>
    <property type="match status" value="1"/>
</dbReference>
<protein>
    <recommendedName>
        <fullName evidence="2">alpha-amylase</fullName>
        <ecNumber evidence="2">3.2.1.1</ecNumber>
    </recommendedName>
    <alternativeName>
        <fullName evidence="4">1,4-alpha-D-glucan glucanohydrolase</fullName>
    </alternativeName>
</protein>
<evidence type="ECO:0000256" key="2">
    <source>
        <dbReference type="ARBA" id="ARBA00012595"/>
    </source>
</evidence>
<dbReference type="EMBL" id="JYFC01000010">
    <property type="protein sequence ID" value="KJC62945.1"/>
    <property type="molecule type" value="Genomic_DNA"/>
</dbReference>
<dbReference type="Gene3D" id="2.60.40.2700">
    <property type="match status" value="11"/>
</dbReference>
<comment type="catalytic activity">
    <reaction evidence="1">
        <text>Endohydrolysis of (1-&gt;4)-alpha-D-glucosidic linkages in polysaccharides containing three or more (1-&gt;4)-alpha-linked D-glucose units.</text>
        <dbReference type="EC" id="3.2.1.1"/>
    </reaction>
</comment>
<dbReference type="SUPFAM" id="SSF49478">
    <property type="entry name" value="Cna protein B-type domain"/>
    <property type="match status" value="1"/>
</dbReference>
<comment type="caution">
    <text evidence="8">The sequence shown here is derived from an EMBL/GenBank/DDBJ whole genome shotgun (WGS) entry which is preliminary data.</text>
</comment>
<feature type="transmembrane region" description="Helical" evidence="6">
    <location>
        <begin position="1486"/>
        <end position="1506"/>
    </location>
</feature>
<keyword evidence="3 7" id="KW-0732">Signal</keyword>
<dbReference type="SUPFAM" id="SSF49452">
    <property type="entry name" value="Starch-binding domain-like"/>
    <property type="match status" value="1"/>
</dbReference>
<feature type="chain" id="PRO_5047129658" description="alpha-amylase" evidence="7">
    <location>
        <begin position="26"/>
        <end position="1513"/>
    </location>
</feature>
<dbReference type="InterPro" id="IPR013784">
    <property type="entry name" value="Carb-bd-like_fold"/>
</dbReference>
<feature type="region of interest" description="Disordered" evidence="5">
    <location>
        <begin position="693"/>
        <end position="713"/>
    </location>
</feature>
<evidence type="ECO:0000256" key="1">
    <source>
        <dbReference type="ARBA" id="ARBA00000548"/>
    </source>
</evidence>
<dbReference type="Gene3D" id="2.60.40.10">
    <property type="entry name" value="Immunoglobulins"/>
    <property type="match status" value="2"/>
</dbReference>
<evidence type="ECO:0000256" key="4">
    <source>
        <dbReference type="ARBA" id="ARBA00030238"/>
    </source>
</evidence>
<feature type="region of interest" description="Disordered" evidence="5">
    <location>
        <begin position="1449"/>
        <end position="1477"/>
    </location>
</feature>
<dbReference type="SUPFAM" id="SSF49464">
    <property type="entry name" value="Carboxypeptidase regulatory domain-like"/>
    <property type="match status" value="1"/>
</dbReference>
<evidence type="ECO:0000256" key="5">
    <source>
        <dbReference type="SAM" id="MobiDB-lite"/>
    </source>
</evidence>
<dbReference type="InterPro" id="IPR051417">
    <property type="entry name" value="SDr/BOS_complex"/>
</dbReference>
<dbReference type="InterPro" id="IPR008969">
    <property type="entry name" value="CarboxyPept-like_regulatory"/>
</dbReference>
<keyword evidence="6" id="KW-0812">Transmembrane</keyword>
<evidence type="ECO:0000256" key="3">
    <source>
        <dbReference type="ARBA" id="ARBA00022729"/>
    </source>
</evidence>
<keyword evidence="6" id="KW-0472">Membrane</keyword>
<proteinExistence type="predicted"/>
<dbReference type="PANTHER" id="PTHR23303">
    <property type="entry name" value="CARBOXYPEPTIDASE REGULATORY REGION-CONTAINING"/>
    <property type="match status" value="1"/>
</dbReference>
<feature type="signal peptide" evidence="7">
    <location>
        <begin position="1"/>
        <end position="25"/>
    </location>
</feature>
<sequence>MSALAAVASLALVLAPLVSVTTAFAAEPAAVNRVAAEPPSPPADADPPAGTGVWGAVTGSDAPTTGLASAYVQLCSADWHCYSDSTDTQGAFDMAVPAGTYAFTAVGPDGTVYINGVTENVIVTDGQYTRVDTTIQQGATISGVITDSAGNGIADAFVGIYDANGAQVDTGYTDSSGSGEYTTPVLAPGSYTLEFSTNGGLYIAEWWNNASSRATATAIVLAAADQITGISPSLSSTLTLSGTVVGDDAPTAGLGSTELWLYKDDTMIGTYNTDEDGRFEMTGLQPGNYKVEVITRDANPYMYEWYQDKSTKATATVIDLQADTDITISLARGAQISGRVTDVDNPTVGIEGQNVFAWTTGNGSGFATTDADGYYTIMNLAPGTYRLQIQFGSPTKELWWDKKLTQGAATAVTLTAGQATGGKDFLLGTPLTQSRTPTITGTKTVGGVLTASSQAWSPAPVALAYQWNRNGTPITGATGTTYTVVESDVLSSITVTATGTKSGYSPITATSSASVIPGTLSTATPTISGTAEFGQVLTADAGTWGPAPVTLSYQWYRGGVSVGNTGRQATYTLVAADIGKAITVTVTGSKTNYTGASASSAAVTAVAGTLTTTVPAVSGSPLVGEQLTAAVDPWGPSPVTVTGAWTRNGTPIPGQTGTTYTLTNDDAGSVIAYAATGTKTNYTSVTVSSAPTDTVTGGSLTAHRPTLTGTPSVGQTLGVSMDAWGPAPVDMLYGWYREKSPDSGDFTLISGGEDPTYTVDTADVGHRLMLVAFGSKDHFVSTSWSVGPTAPIAAGTLTTSAPVVTGSTIVGSELTASTDWSPAPIDTSYAWYRVADGIHVAIPNASGAAYTLTNDDAGFTVGVTASGTKDGYASVELSSEPTATITGGSLSGTAPVITGTPAVGQTLTASTDPWGPGQVDVAVQWFRDGSAIADADGSEYTPTDDDAGHALTVVATGSRSSFDALQLESAPTGMVTGGTLIAPTPTVSGEPVVGTTLTVDEGTWGPAPVGFSYQWSRDGVAIQNATDAEYTLVNDDASHTITLTVTGSKLGFTTHDRTSAATGMVTGGTFAAPIPSILGDSLVGQKLAIDEGDWGDGDVDFDYAWSRDGVGIADATESSYRLVNEDAGHTITVTVTGTKPGFLPAPSTSEPTARVTGGILTAPVPTVTGLPVVGQTLVAASGDWVPAPVDLVYSWSRDGEPIADADESEYTLVNEDAGHTVTVTVTGTKDYFVSQSAVSTATEMVTGGTITAPQPSITGLLVVGEELAVDTTGWGPAPLELSYEWTRDGIAIDGASAGTYILTNEDAGTVVGVVVTARRSGFDSASETAEAAAIVTGGTLSGDAPSVSGKPEVGSILTADAGDWAPAPVEVSYQWYRDGTGVELATTRMAAAAAAGTPIDGATAASYRLVDADIGHTISVTITTARLGFDTVSLSSELTAAVAAAPVPPPVTPVTPSEPTTPGVPSPATVAPASGSGSLSSTGLEVGGLLGLATLLALAGAGLVTFRRRTRAE</sequence>
<keyword evidence="6" id="KW-1133">Transmembrane helix</keyword>
<feature type="compositionally biased region" description="Low complexity" evidence="5">
    <location>
        <begin position="1454"/>
        <end position="1477"/>
    </location>
</feature>
<evidence type="ECO:0000313" key="8">
    <source>
        <dbReference type="EMBL" id="KJC62945.1"/>
    </source>
</evidence>
<organism evidence="8 9">
    <name type="scientific">Agreia bicolorata</name>
    <dbReference type="NCBI Taxonomy" id="110935"/>
    <lineage>
        <taxon>Bacteria</taxon>
        <taxon>Bacillati</taxon>
        <taxon>Actinomycetota</taxon>
        <taxon>Actinomycetes</taxon>
        <taxon>Micrococcales</taxon>
        <taxon>Microbacteriaceae</taxon>
        <taxon>Agreia</taxon>
    </lineage>
</organism>
<dbReference type="EC" id="3.2.1.1" evidence="2"/>
<evidence type="ECO:0000313" key="9">
    <source>
        <dbReference type="Proteomes" id="UP000032503"/>
    </source>
</evidence>
<keyword evidence="9" id="KW-1185">Reference proteome</keyword>
<gene>
    <name evidence="8" type="ORF">TZ00_17375</name>
</gene>